<evidence type="ECO:0000313" key="4">
    <source>
        <dbReference type="Proteomes" id="UP000663829"/>
    </source>
</evidence>
<dbReference type="Proteomes" id="UP000663829">
    <property type="component" value="Unassembled WGS sequence"/>
</dbReference>
<reference evidence="2" key="1">
    <citation type="submission" date="2021-02" db="EMBL/GenBank/DDBJ databases">
        <authorList>
            <person name="Nowell W R."/>
        </authorList>
    </citation>
    <scope>NUCLEOTIDE SEQUENCE</scope>
</reference>
<dbReference type="AlphaFoldDB" id="A0A816ARA5"/>
<dbReference type="EMBL" id="CAJNOQ010035371">
    <property type="protein sequence ID" value="CAF1599164.1"/>
    <property type="molecule type" value="Genomic_DNA"/>
</dbReference>
<dbReference type="InterPro" id="IPR019734">
    <property type="entry name" value="TPR_rpt"/>
</dbReference>
<dbReference type="SUPFAM" id="SSF48452">
    <property type="entry name" value="TPR-like"/>
    <property type="match status" value="1"/>
</dbReference>
<protein>
    <recommendedName>
        <fullName evidence="5">Tetratricopeptide repeat protein</fullName>
    </recommendedName>
</protein>
<evidence type="ECO:0000313" key="3">
    <source>
        <dbReference type="EMBL" id="CAF4475518.1"/>
    </source>
</evidence>
<evidence type="ECO:0008006" key="5">
    <source>
        <dbReference type="Google" id="ProtNLM"/>
    </source>
</evidence>
<feature type="non-terminal residue" evidence="2">
    <location>
        <position position="1"/>
    </location>
</feature>
<evidence type="ECO:0000313" key="2">
    <source>
        <dbReference type="EMBL" id="CAF1599164.1"/>
    </source>
</evidence>
<keyword evidence="1" id="KW-0802">TPR repeat</keyword>
<dbReference type="InterPro" id="IPR011990">
    <property type="entry name" value="TPR-like_helical_dom_sf"/>
</dbReference>
<keyword evidence="4" id="KW-1185">Reference proteome</keyword>
<dbReference type="EMBL" id="CAJOBC010101741">
    <property type="protein sequence ID" value="CAF4475518.1"/>
    <property type="molecule type" value="Genomic_DNA"/>
</dbReference>
<feature type="repeat" description="TPR" evidence="1">
    <location>
        <begin position="79"/>
        <end position="112"/>
    </location>
</feature>
<dbReference type="PROSITE" id="PS50005">
    <property type="entry name" value="TPR"/>
    <property type="match status" value="1"/>
</dbReference>
<gene>
    <name evidence="2" type="ORF">GPM918_LOCUS42317</name>
    <name evidence="3" type="ORF">SRO942_LOCUS43526</name>
</gene>
<organism evidence="2 4">
    <name type="scientific">Didymodactylos carnosus</name>
    <dbReference type="NCBI Taxonomy" id="1234261"/>
    <lineage>
        <taxon>Eukaryota</taxon>
        <taxon>Metazoa</taxon>
        <taxon>Spiralia</taxon>
        <taxon>Gnathifera</taxon>
        <taxon>Rotifera</taxon>
        <taxon>Eurotatoria</taxon>
        <taxon>Bdelloidea</taxon>
        <taxon>Philodinida</taxon>
        <taxon>Philodinidae</taxon>
        <taxon>Didymodactylos</taxon>
    </lineage>
</organism>
<sequence length="141" mass="16326">AEILFDLDASFEIATVRQEEDIWTVCLRATDRGDDVAFEHIIGNDITETFFLLGKLVDGMGKYTTQSNEVPFMILDGIRHLHEIASVFFEEKGDYDKALEFYMEALKMEEKSLSPSHPEIGHSLHNIGLCYYKKYYYIRTD</sequence>
<proteinExistence type="predicted"/>
<name>A0A816ARA5_9BILA</name>
<accession>A0A816ARA5</accession>
<dbReference type="Pfam" id="PF13424">
    <property type="entry name" value="TPR_12"/>
    <property type="match status" value="1"/>
</dbReference>
<comment type="caution">
    <text evidence="2">The sequence shown here is derived from an EMBL/GenBank/DDBJ whole genome shotgun (WGS) entry which is preliminary data.</text>
</comment>
<dbReference type="Proteomes" id="UP000681722">
    <property type="component" value="Unassembled WGS sequence"/>
</dbReference>
<evidence type="ECO:0000256" key="1">
    <source>
        <dbReference type="PROSITE-ProRule" id="PRU00339"/>
    </source>
</evidence>
<dbReference type="Gene3D" id="1.25.40.10">
    <property type="entry name" value="Tetratricopeptide repeat domain"/>
    <property type="match status" value="1"/>
</dbReference>